<name>A0A8H5D1F0_9AGAR</name>
<dbReference type="Pfam" id="PF08264">
    <property type="entry name" value="Anticodon_1"/>
    <property type="match status" value="1"/>
</dbReference>
<comment type="caution">
    <text evidence="12">The sequence shown here is derived from an EMBL/GenBank/DDBJ whole genome shotgun (WGS) entry which is preliminary data.</text>
</comment>
<comment type="similarity">
    <text evidence="1 9">Belongs to the class-I aminoacyl-tRNA synthetase family.</text>
</comment>
<organism evidence="12 13">
    <name type="scientific">Leucocoprinus leucothites</name>
    <dbReference type="NCBI Taxonomy" id="201217"/>
    <lineage>
        <taxon>Eukaryota</taxon>
        <taxon>Fungi</taxon>
        <taxon>Dikarya</taxon>
        <taxon>Basidiomycota</taxon>
        <taxon>Agaricomycotina</taxon>
        <taxon>Agaricomycetes</taxon>
        <taxon>Agaricomycetidae</taxon>
        <taxon>Agaricales</taxon>
        <taxon>Agaricineae</taxon>
        <taxon>Agaricaceae</taxon>
        <taxon>Leucocoprinus</taxon>
    </lineage>
</organism>
<dbReference type="SUPFAM" id="SSF50677">
    <property type="entry name" value="ValRS/IleRS/LeuRS editing domain"/>
    <property type="match status" value="1"/>
</dbReference>
<dbReference type="GO" id="GO:0002161">
    <property type="term" value="F:aminoacyl-tRNA deacylase activity"/>
    <property type="evidence" value="ECO:0007669"/>
    <property type="project" value="InterPro"/>
</dbReference>
<evidence type="ECO:0000256" key="6">
    <source>
        <dbReference type="ARBA" id="ARBA00022917"/>
    </source>
</evidence>
<keyword evidence="3 9" id="KW-0436">Ligase</keyword>
<dbReference type="NCBIfam" id="TIGR00392">
    <property type="entry name" value="ileS"/>
    <property type="match status" value="1"/>
</dbReference>
<dbReference type="InterPro" id="IPR002301">
    <property type="entry name" value="Ile-tRNA-ligase"/>
</dbReference>
<dbReference type="GO" id="GO:0004822">
    <property type="term" value="F:isoleucine-tRNA ligase activity"/>
    <property type="evidence" value="ECO:0007669"/>
    <property type="project" value="UniProtKB-EC"/>
</dbReference>
<dbReference type="InterPro" id="IPR013155">
    <property type="entry name" value="M/V/L/I-tRNA-synth_anticd-bd"/>
</dbReference>
<dbReference type="Proteomes" id="UP000559027">
    <property type="component" value="Unassembled WGS sequence"/>
</dbReference>
<dbReference type="PANTHER" id="PTHR42765:SF1">
    <property type="entry name" value="ISOLEUCINE--TRNA LIGASE, MITOCHONDRIAL"/>
    <property type="match status" value="1"/>
</dbReference>
<dbReference type="Gene3D" id="1.10.730.20">
    <property type="match status" value="1"/>
</dbReference>
<keyword evidence="7 9" id="KW-0030">Aminoacyl-tRNA synthetase</keyword>
<evidence type="ECO:0000313" key="13">
    <source>
        <dbReference type="Proteomes" id="UP000559027"/>
    </source>
</evidence>
<dbReference type="PANTHER" id="PTHR42765">
    <property type="entry name" value="SOLEUCYL-TRNA SYNTHETASE"/>
    <property type="match status" value="1"/>
</dbReference>
<proteinExistence type="inferred from homology"/>
<dbReference type="GO" id="GO:0000049">
    <property type="term" value="F:tRNA binding"/>
    <property type="evidence" value="ECO:0007669"/>
    <property type="project" value="InterPro"/>
</dbReference>
<evidence type="ECO:0000256" key="1">
    <source>
        <dbReference type="ARBA" id="ARBA00005594"/>
    </source>
</evidence>
<keyword evidence="5 9" id="KW-0067">ATP-binding</keyword>
<dbReference type="EC" id="6.1.1.5" evidence="2"/>
<evidence type="ECO:0000259" key="10">
    <source>
        <dbReference type="Pfam" id="PF00133"/>
    </source>
</evidence>
<evidence type="ECO:0000256" key="9">
    <source>
        <dbReference type="RuleBase" id="RU363035"/>
    </source>
</evidence>
<dbReference type="InterPro" id="IPR033708">
    <property type="entry name" value="Anticodon_Ile_BEm"/>
</dbReference>
<dbReference type="PRINTS" id="PR00984">
    <property type="entry name" value="TRNASYNTHILE"/>
</dbReference>
<reference evidence="12 13" key="1">
    <citation type="journal article" date="2020" name="ISME J.">
        <title>Uncovering the hidden diversity of litter-decomposition mechanisms in mushroom-forming fungi.</title>
        <authorList>
            <person name="Floudas D."/>
            <person name="Bentzer J."/>
            <person name="Ahren D."/>
            <person name="Johansson T."/>
            <person name="Persson P."/>
            <person name="Tunlid A."/>
        </authorList>
    </citation>
    <scope>NUCLEOTIDE SEQUENCE [LARGE SCALE GENOMIC DNA]</scope>
    <source>
        <strain evidence="12 13">CBS 146.42</strain>
    </source>
</reference>
<dbReference type="InterPro" id="IPR009080">
    <property type="entry name" value="tRNAsynth_Ia_anticodon-bd"/>
</dbReference>
<dbReference type="InterPro" id="IPR002300">
    <property type="entry name" value="aa-tRNA-synth_Ia"/>
</dbReference>
<evidence type="ECO:0000256" key="7">
    <source>
        <dbReference type="ARBA" id="ARBA00023146"/>
    </source>
</evidence>
<dbReference type="GO" id="GO:0032543">
    <property type="term" value="P:mitochondrial translation"/>
    <property type="evidence" value="ECO:0007669"/>
    <property type="project" value="TreeGrafter"/>
</dbReference>
<dbReference type="Gene3D" id="3.40.50.620">
    <property type="entry name" value="HUPs"/>
    <property type="match status" value="2"/>
</dbReference>
<dbReference type="AlphaFoldDB" id="A0A8H5D1F0"/>
<evidence type="ECO:0000256" key="4">
    <source>
        <dbReference type="ARBA" id="ARBA00022741"/>
    </source>
</evidence>
<gene>
    <name evidence="12" type="ORF">D9756_008391</name>
</gene>
<dbReference type="GO" id="GO:0006428">
    <property type="term" value="P:isoleucyl-tRNA aminoacylation"/>
    <property type="evidence" value="ECO:0007669"/>
    <property type="project" value="InterPro"/>
</dbReference>
<keyword evidence="4 9" id="KW-0547">Nucleotide-binding</keyword>
<accession>A0A8H5D1F0</accession>
<evidence type="ECO:0000256" key="5">
    <source>
        <dbReference type="ARBA" id="ARBA00022840"/>
    </source>
</evidence>
<protein>
    <recommendedName>
        <fullName evidence="2">isoleucine--tRNA ligase</fullName>
        <ecNumber evidence="2">6.1.1.5</ecNumber>
    </recommendedName>
    <alternativeName>
        <fullName evidence="8">Isoleucyl-tRNA synthetase</fullName>
    </alternativeName>
</protein>
<dbReference type="PROSITE" id="PS00178">
    <property type="entry name" value="AA_TRNA_LIGASE_I"/>
    <property type="match status" value="1"/>
</dbReference>
<dbReference type="GO" id="GO:0005739">
    <property type="term" value="C:mitochondrion"/>
    <property type="evidence" value="ECO:0007669"/>
    <property type="project" value="TreeGrafter"/>
</dbReference>
<evidence type="ECO:0000256" key="3">
    <source>
        <dbReference type="ARBA" id="ARBA00022598"/>
    </source>
</evidence>
<dbReference type="Gene3D" id="3.90.740.10">
    <property type="entry name" value="Valyl/Leucyl/Isoleucyl-tRNA synthetase, editing domain"/>
    <property type="match status" value="1"/>
</dbReference>
<dbReference type="CDD" id="cd07960">
    <property type="entry name" value="Anticodon_Ia_Ile_BEm"/>
    <property type="match status" value="1"/>
</dbReference>
<sequence length="933" mass="105326">MTIRSICPIIPSSRLKSWSLFGQRLYISTKVDPKAYSKTLQLPKTSFPLWTDPSKGEEPFRKRTTEELYRWQWKNKPGRIFVLHDGPPYANGDLHMGHALNKILKDIINRSQMMLGRRIHYIPGWDCHGLPIENKALQELGPLKKDARSADPTVIREAANATALREINSQKSQFLSLSVMADWDSDGWTYRTLDHEYEMRQLSVFQMMVKLVHYSPSSRSALAEAELVYKDDHVSHSVFVTFDLKGIDHNQQTTSASVINLRALIANKEPVKLLVWTTTPWTLTANMGIAVNPELQYAAVRATDGVFVVCRERLEALGQIIGQYTVVCELMGSDLVGGIYQPIFSSLVDQAQMRIIAASHVTSESGTGLVHCAPAHGAEDYHAFQSLNLLSNPESMVCHVDGEGRFTDGVVNVLGKDVATSVQGKEVLNDGSKAIVDVLRSLGRLVKIQRIKHRYPYDWKTDKPIIVTRISATSQWFANLDSIKQAASDAMREVQFWPPQSRNRLTSFIRSRSEWCISRQRVWGVPIPAIHHVATDQAHLDEDTLNHILPILEKKGMVYWWSGPIEEFLPPKLAAMSSDTSPISEQWRKSTDTMDVWFDSGTSWTMLKDVQAMKEKEGANNGRSTSFPADVCLEGSDQHRGWFQSQLLTKCGSQPLSPNAPIGSPYHHLITHGMVLDEKGKKMSKSLGNIISPMTVIHGGKDKKKDPAYGTDLLRLWAATVEHGGDMSIGSKVLSQTAEKLRKIRNTTRFILGNIQDGKVFEGIERVERKDLGPMEKYVMHELYALQQAALDCNDVDRPNNPYAFDFARVMNSLVYFANVTLSSFYLDIRKDCLYGDSINSIERRGVLTVLEKILDTMIAIYSPVLPHLAEEVHAIRYPGTEKSFFMSHWQPLTEEWYDLKSKREMDALLDLRTHVLGLLEQARTDKYVTGRS</sequence>
<feature type="domain" description="Aminoacyl-tRNA synthetase class Ia" evidence="10">
    <location>
        <begin position="69"/>
        <end position="729"/>
    </location>
</feature>
<feature type="domain" description="Methionyl/Valyl/Leucyl/Isoleucyl-tRNA synthetase anticodon-binding" evidence="11">
    <location>
        <begin position="805"/>
        <end position="927"/>
    </location>
</feature>
<keyword evidence="6 9" id="KW-0648">Protein biosynthesis</keyword>
<dbReference type="SUPFAM" id="SSF47323">
    <property type="entry name" value="Anticodon-binding domain of a subclass of class I aminoacyl-tRNA synthetases"/>
    <property type="match status" value="1"/>
</dbReference>
<evidence type="ECO:0000256" key="2">
    <source>
        <dbReference type="ARBA" id="ARBA00013165"/>
    </source>
</evidence>
<dbReference type="InterPro" id="IPR014729">
    <property type="entry name" value="Rossmann-like_a/b/a_fold"/>
</dbReference>
<evidence type="ECO:0000259" key="11">
    <source>
        <dbReference type="Pfam" id="PF08264"/>
    </source>
</evidence>
<dbReference type="SUPFAM" id="SSF52374">
    <property type="entry name" value="Nucleotidylyl transferase"/>
    <property type="match status" value="1"/>
</dbReference>
<dbReference type="OrthoDB" id="10264412at2759"/>
<dbReference type="InterPro" id="IPR001412">
    <property type="entry name" value="aa-tRNA-synth_I_CS"/>
</dbReference>
<keyword evidence="13" id="KW-1185">Reference proteome</keyword>
<dbReference type="InterPro" id="IPR009008">
    <property type="entry name" value="Val/Leu/Ile-tRNA-synth_edit"/>
</dbReference>
<dbReference type="Pfam" id="PF00133">
    <property type="entry name" value="tRNA-synt_1"/>
    <property type="match status" value="1"/>
</dbReference>
<dbReference type="EMBL" id="JAACJO010000013">
    <property type="protein sequence ID" value="KAF5350978.1"/>
    <property type="molecule type" value="Genomic_DNA"/>
</dbReference>
<evidence type="ECO:0000256" key="8">
    <source>
        <dbReference type="ARBA" id="ARBA00032665"/>
    </source>
</evidence>
<dbReference type="Gene3D" id="1.10.10.830">
    <property type="entry name" value="Ile-tRNA synthetase CP2 domain-like"/>
    <property type="match status" value="1"/>
</dbReference>
<dbReference type="GO" id="GO:0005524">
    <property type="term" value="F:ATP binding"/>
    <property type="evidence" value="ECO:0007669"/>
    <property type="project" value="UniProtKB-KW"/>
</dbReference>
<evidence type="ECO:0000313" key="12">
    <source>
        <dbReference type="EMBL" id="KAF5350978.1"/>
    </source>
</evidence>
<dbReference type="InterPro" id="IPR050081">
    <property type="entry name" value="Ile-tRNA_ligase"/>
</dbReference>